<dbReference type="Proteomes" id="UP000825933">
    <property type="component" value="Unassembled WGS sequence"/>
</dbReference>
<dbReference type="AlphaFoldDB" id="A0A8T5USK9"/>
<reference evidence="2" key="1">
    <citation type="journal article" date="2022" name="Microbiol. Resour. Announc.">
        <title>Draft Genome Sequence of a Methanogenic Archaeon from West Spitsbergen Permafrost.</title>
        <authorList>
            <person name="Trubitsyn V."/>
            <person name="Rivkina E."/>
            <person name="Shcherbakova V."/>
        </authorList>
    </citation>
    <scope>NUCLEOTIDE SEQUENCE [LARGE SCALE GENOMIC DNA]</scope>
    <source>
        <strain evidence="2">VT</strain>
    </source>
</reference>
<evidence type="ECO:0000313" key="1">
    <source>
        <dbReference type="EMBL" id="MBZ2167042.1"/>
    </source>
</evidence>
<organism evidence="1 2">
    <name type="scientific">Methanobacterium spitsbergense</name>
    <dbReference type="NCBI Taxonomy" id="2874285"/>
    <lineage>
        <taxon>Archaea</taxon>
        <taxon>Methanobacteriati</taxon>
        <taxon>Methanobacteriota</taxon>
        <taxon>Methanomada group</taxon>
        <taxon>Methanobacteria</taxon>
        <taxon>Methanobacteriales</taxon>
        <taxon>Methanobacteriaceae</taxon>
        <taxon>Methanobacterium</taxon>
    </lineage>
</organism>
<proteinExistence type="predicted"/>
<dbReference type="RefSeq" id="WP_223792580.1">
    <property type="nucleotide sequence ID" value="NZ_JAIOUQ010000017.1"/>
</dbReference>
<protein>
    <submittedName>
        <fullName evidence="1">Uncharacterized protein</fullName>
    </submittedName>
</protein>
<name>A0A8T5USK9_9EURY</name>
<dbReference type="EMBL" id="JAIOUQ010000017">
    <property type="protein sequence ID" value="MBZ2167042.1"/>
    <property type="molecule type" value="Genomic_DNA"/>
</dbReference>
<gene>
    <name evidence="1" type="ORF">K8N75_13435</name>
</gene>
<comment type="caution">
    <text evidence="1">The sequence shown here is derived from an EMBL/GenBank/DDBJ whole genome shotgun (WGS) entry which is preliminary data.</text>
</comment>
<accession>A0A8T5USK9</accession>
<evidence type="ECO:0000313" key="2">
    <source>
        <dbReference type="Proteomes" id="UP000825933"/>
    </source>
</evidence>
<keyword evidence="2" id="KW-1185">Reference proteome</keyword>
<sequence length="179" mass="22222">MEEMNLEKTWNHLKLSVYLEDSIIENDEQDSAVYYLSQLCELYGYEKITNLLYLMLPKEYDIKWNYNDIKRALYRERHLKENKEKRNGKKYKSKIWKFVLQWKGRKDRFKPKNHDPNNILKKDVNDLTPFELLELQDVKFYQRMEWEYENPDFIIEQAKKELSRTSFWRFKKEIADYPK</sequence>